<dbReference type="SUPFAM" id="SSF56784">
    <property type="entry name" value="HAD-like"/>
    <property type="match status" value="1"/>
</dbReference>
<dbReference type="InterPro" id="IPR041492">
    <property type="entry name" value="HAD_2"/>
</dbReference>
<dbReference type="SFLD" id="SFLDG01129">
    <property type="entry name" value="C1.5:_HAD__Beta-PGM__Phosphata"/>
    <property type="match status" value="1"/>
</dbReference>
<dbReference type="PANTHER" id="PTHR43434:SF1">
    <property type="entry name" value="PHOSPHOGLYCOLATE PHOSPHATASE"/>
    <property type="match status" value="1"/>
</dbReference>
<name>A0A6M4AWS2_9SPHN</name>
<comment type="pathway">
    <text evidence="2">Organic acid metabolism; glycolate biosynthesis; glycolate from 2-phosphoglycolate: step 1/1.</text>
</comment>
<accession>A0A6M4AWS2</accession>
<comment type="similarity">
    <text evidence="3">Belongs to the HAD-like hydrolase superfamily. CbbY/CbbZ/Gph/YieH family.</text>
</comment>
<dbReference type="Gene3D" id="1.10.150.240">
    <property type="entry name" value="Putative phosphatase, domain 2"/>
    <property type="match status" value="1"/>
</dbReference>
<dbReference type="AlphaFoldDB" id="A0A6M4AWS2"/>
<dbReference type="Proteomes" id="UP000503018">
    <property type="component" value="Chromosome"/>
</dbReference>
<evidence type="ECO:0000256" key="3">
    <source>
        <dbReference type="ARBA" id="ARBA00006171"/>
    </source>
</evidence>
<dbReference type="PANTHER" id="PTHR43434">
    <property type="entry name" value="PHOSPHOGLYCOLATE PHOSPHATASE"/>
    <property type="match status" value="1"/>
</dbReference>
<gene>
    <name evidence="5" type="ORF">GV829_08600</name>
</gene>
<evidence type="ECO:0000256" key="2">
    <source>
        <dbReference type="ARBA" id="ARBA00004818"/>
    </source>
</evidence>
<dbReference type="GO" id="GO:0005829">
    <property type="term" value="C:cytosol"/>
    <property type="evidence" value="ECO:0007669"/>
    <property type="project" value="TreeGrafter"/>
</dbReference>
<dbReference type="KEGG" id="slan:GV829_08600"/>
<keyword evidence="5" id="KW-0378">Hydrolase</keyword>
<organism evidence="5 6">
    <name type="scientific">Sphingomonas lacunae</name>
    <dbReference type="NCBI Taxonomy" id="2698828"/>
    <lineage>
        <taxon>Bacteria</taxon>
        <taxon>Pseudomonadati</taxon>
        <taxon>Pseudomonadota</taxon>
        <taxon>Alphaproteobacteria</taxon>
        <taxon>Sphingomonadales</taxon>
        <taxon>Sphingomonadaceae</taxon>
        <taxon>Sphingomonas</taxon>
    </lineage>
</organism>
<evidence type="ECO:0000256" key="4">
    <source>
        <dbReference type="ARBA" id="ARBA00013078"/>
    </source>
</evidence>
<dbReference type="InterPro" id="IPR050155">
    <property type="entry name" value="HAD-like_hydrolase_sf"/>
</dbReference>
<evidence type="ECO:0000313" key="5">
    <source>
        <dbReference type="EMBL" id="QJQ32499.1"/>
    </source>
</evidence>
<dbReference type="SFLD" id="SFLDS00003">
    <property type="entry name" value="Haloacid_Dehalogenase"/>
    <property type="match status" value="1"/>
</dbReference>
<evidence type="ECO:0000256" key="1">
    <source>
        <dbReference type="ARBA" id="ARBA00000830"/>
    </source>
</evidence>
<dbReference type="Pfam" id="PF13419">
    <property type="entry name" value="HAD_2"/>
    <property type="match status" value="1"/>
</dbReference>
<dbReference type="RefSeq" id="WP_169945821.1">
    <property type="nucleotide sequence ID" value="NZ_CP053015.1"/>
</dbReference>
<reference evidence="5 6" key="1">
    <citation type="submission" date="2020-01" db="EMBL/GenBank/DDBJ databases">
        <title>Sphingomonas sp. strain CSW-10.</title>
        <authorList>
            <person name="Chen W.-M."/>
        </authorList>
    </citation>
    <scope>NUCLEOTIDE SEQUENCE [LARGE SCALE GENOMIC DNA]</scope>
    <source>
        <strain evidence="5 6">CSW-10</strain>
    </source>
</reference>
<protein>
    <recommendedName>
        <fullName evidence="4">phosphoglycolate phosphatase</fullName>
        <ecNumber evidence="4">3.1.3.18</ecNumber>
    </recommendedName>
</protein>
<dbReference type="GO" id="GO:0006281">
    <property type="term" value="P:DNA repair"/>
    <property type="evidence" value="ECO:0007669"/>
    <property type="project" value="TreeGrafter"/>
</dbReference>
<dbReference type="InterPro" id="IPR023214">
    <property type="entry name" value="HAD_sf"/>
</dbReference>
<proteinExistence type="inferred from homology"/>
<dbReference type="GO" id="GO:0008967">
    <property type="term" value="F:phosphoglycolate phosphatase activity"/>
    <property type="evidence" value="ECO:0007669"/>
    <property type="project" value="UniProtKB-EC"/>
</dbReference>
<dbReference type="Gene3D" id="3.40.50.1000">
    <property type="entry name" value="HAD superfamily/HAD-like"/>
    <property type="match status" value="1"/>
</dbReference>
<dbReference type="InterPro" id="IPR036412">
    <property type="entry name" value="HAD-like_sf"/>
</dbReference>
<sequence>MRDFPFAYVGFDLDGTLVDTADDLLAATNHALASADIAPLSNAQIRTVIGGGARMMLQLGIKLAGAPAVSDERLDSLLITLLAHYEANIAVHSRPFEGTLAALDALDAMGVRYAVVTNKREHYARLLLDALGLTHRLATIIGGDTLAVAKPDPITVQTMIARCGGDPVKDAARTAFIGDSHFDIDAGRAAGTTTVACSFGYMMQPVETLNADAVINHFDELVPRLRRLG</sequence>
<dbReference type="EC" id="3.1.3.18" evidence="4"/>
<comment type="catalytic activity">
    <reaction evidence="1">
        <text>2-phosphoglycolate + H2O = glycolate + phosphate</text>
        <dbReference type="Rhea" id="RHEA:14369"/>
        <dbReference type="ChEBI" id="CHEBI:15377"/>
        <dbReference type="ChEBI" id="CHEBI:29805"/>
        <dbReference type="ChEBI" id="CHEBI:43474"/>
        <dbReference type="ChEBI" id="CHEBI:58033"/>
        <dbReference type="EC" id="3.1.3.18"/>
    </reaction>
</comment>
<keyword evidence="6" id="KW-1185">Reference proteome</keyword>
<dbReference type="InterPro" id="IPR023198">
    <property type="entry name" value="PGP-like_dom2"/>
</dbReference>
<dbReference type="EMBL" id="CP053015">
    <property type="protein sequence ID" value="QJQ32499.1"/>
    <property type="molecule type" value="Genomic_DNA"/>
</dbReference>
<evidence type="ECO:0000313" key="6">
    <source>
        <dbReference type="Proteomes" id="UP000503018"/>
    </source>
</evidence>